<dbReference type="NCBIfam" id="TIGR04056">
    <property type="entry name" value="OMP_RagA_SusC"/>
    <property type="match status" value="1"/>
</dbReference>
<keyword evidence="4 8" id="KW-0812">Transmembrane</keyword>
<evidence type="ECO:0000313" key="14">
    <source>
        <dbReference type="Proteomes" id="UP000676386"/>
    </source>
</evidence>
<dbReference type="InterPro" id="IPR023997">
    <property type="entry name" value="TonB-dep_OMP_SusC/RagA_CS"/>
</dbReference>
<keyword evidence="13" id="KW-0675">Receptor</keyword>
<protein>
    <submittedName>
        <fullName evidence="13">TonB-dependent receptor</fullName>
    </submittedName>
</protein>
<feature type="domain" description="TonB-dependent receptor-like beta-barrel" evidence="11">
    <location>
        <begin position="438"/>
        <end position="954"/>
    </location>
</feature>
<evidence type="ECO:0000259" key="12">
    <source>
        <dbReference type="Pfam" id="PF07715"/>
    </source>
</evidence>
<dbReference type="Pfam" id="PF07715">
    <property type="entry name" value="Plug"/>
    <property type="match status" value="1"/>
</dbReference>
<keyword evidence="5 9" id="KW-0798">TonB box</keyword>
<keyword evidence="3 8" id="KW-1134">Transmembrane beta strand</keyword>
<evidence type="ECO:0000256" key="1">
    <source>
        <dbReference type="ARBA" id="ARBA00004571"/>
    </source>
</evidence>
<accession>A0ABS5IZW7</accession>
<keyword evidence="14" id="KW-1185">Reference proteome</keyword>
<dbReference type="InterPro" id="IPR012910">
    <property type="entry name" value="Plug_dom"/>
</dbReference>
<keyword evidence="7 8" id="KW-0998">Cell outer membrane</keyword>
<evidence type="ECO:0000259" key="11">
    <source>
        <dbReference type="Pfam" id="PF00593"/>
    </source>
</evidence>
<evidence type="ECO:0000256" key="10">
    <source>
        <dbReference type="SAM" id="MobiDB-lite"/>
    </source>
</evidence>
<evidence type="ECO:0000256" key="4">
    <source>
        <dbReference type="ARBA" id="ARBA00022692"/>
    </source>
</evidence>
<dbReference type="InterPro" id="IPR039426">
    <property type="entry name" value="TonB-dep_rcpt-like"/>
</dbReference>
<dbReference type="SUPFAM" id="SSF56935">
    <property type="entry name" value="Porins"/>
    <property type="match status" value="1"/>
</dbReference>
<keyword evidence="2 8" id="KW-0813">Transport</keyword>
<dbReference type="Pfam" id="PF13715">
    <property type="entry name" value="CarbopepD_reg_2"/>
    <property type="match status" value="1"/>
</dbReference>
<comment type="similarity">
    <text evidence="8 9">Belongs to the TonB-dependent receptor family.</text>
</comment>
<evidence type="ECO:0000256" key="2">
    <source>
        <dbReference type="ARBA" id="ARBA00022448"/>
    </source>
</evidence>
<evidence type="ECO:0000256" key="8">
    <source>
        <dbReference type="PROSITE-ProRule" id="PRU01360"/>
    </source>
</evidence>
<feature type="region of interest" description="Disordered" evidence="10">
    <location>
        <begin position="513"/>
        <end position="540"/>
    </location>
</feature>
<dbReference type="InterPro" id="IPR036942">
    <property type="entry name" value="Beta-barrel_TonB_sf"/>
</dbReference>
<comment type="caution">
    <text evidence="13">The sequence shown here is derived from an EMBL/GenBank/DDBJ whole genome shotgun (WGS) entry which is preliminary data.</text>
</comment>
<reference evidence="13 14" key="1">
    <citation type="submission" date="2021-04" db="EMBL/GenBank/DDBJ databases">
        <title>Chitinophaga sp. nov., isolated from the rhizosphere soil.</title>
        <authorList>
            <person name="He S."/>
        </authorList>
    </citation>
    <scope>NUCLEOTIDE SEQUENCE [LARGE SCALE GENOMIC DNA]</scope>
    <source>
        <strain evidence="13 14">2R12</strain>
    </source>
</reference>
<gene>
    <name evidence="13" type="ORF">KE626_14450</name>
</gene>
<comment type="subcellular location">
    <subcellularLocation>
        <location evidence="1 8">Cell outer membrane</location>
        <topology evidence="1 8">Multi-pass membrane protein</topology>
    </subcellularLocation>
</comment>
<evidence type="ECO:0000256" key="7">
    <source>
        <dbReference type="ARBA" id="ARBA00023237"/>
    </source>
</evidence>
<organism evidence="13 14">
    <name type="scientific">Chitinophaga hostae</name>
    <dbReference type="NCBI Taxonomy" id="2831022"/>
    <lineage>
        <taxon>Bacteria</taxon>
        <taxon>Pseudomonadati</taxon>
        <taxon>Bacteroidota</taxon>
        <taxon>Chitinophagia</taxon>
        <taxon>Chitinophagales</taxon>
        <taxon>Chitinophagaceae</taxon>
        <taxon>Chitinophaga</taxon>
    </lineage>
</organism>
<sequence>MQIAGTNRGTVTSPDGTYQLETPDDATLIFSFIGYLQEKIAVNNRTTIDVVLKEDTKGLNEVVVVGYGCQKKVNLTGSVATVSADKLVSRPVTSVQNALQGLVPGLTVLSRPGNVGKDAGTITVRGRTNLSSPGPMIIVDGIPSTTNDMSAINPNDIESMSVLKDAASASIYGSRAANGVILITTKRGKEGKMQVDVNASYGASSATRLPKYLGSADYARLYNEGKLNAGKPALYTDEQIKKFEDGSDPDHYPNTDWYKLALRKNAPYKDLQAGISGSSKNSTYYLSLGYLNQSSLIPTTSMDRYTVRLNTSTQVLPILNIGTNMAFVKQDINNKGGDLSFTTLNRSVPTLVAVQSDGTWGTMNGGKSDATLSNGNVLRTLSEAGRSWDKSNSFTGGVNGSLTPLKGLAIKGLLSLKLDNRTANRFTNTMDPLIDFDTKKEIKSTAVLLNEMQEKWGQRQALLLQAYAEYERNFGKHYAKIMAGASEESNVYRDIYAGRKNFPVNGLGTVGAGSGSPDDISTDDGLTALSPDGTTGQQPNGTYSEAWAIRSYFSRLNYAFADKYLLEANMRYDLSSRFHPDYRLAAFPSFSAGWRVSEENFMKDVKWVSNLKVRGSWGILGNESAVPVGNYYNYLESNIVYSFEENPVNGIYQKTASNMSTTWEKVYMSNVGLDANFLKGKLDVTVDYYVKRTEGILLNKTNPAVFGLAAARVNAGSTRNKGIELNLSYNDKIGKDFTYNISVNLSKIKNTIVNLGGDDNRINSYYIERVGAAVGSFYGYEVDGLLAEDDIKNKYPLLYPNSKPGDIKYRDADNNGKIDGDDRRILGNDVPWFNYGANLGMSYKGFDLNVLTYGVSDVKVYFGQEASYAFFNGAGVKEYHLDRWTKENPNPKAAYPRILIGGDATQNNTPISEFWLFNGAFFRVRSVSLGYTVPASWTKRAAMQSARIYVAANNPFTFMSDKRLHDYDPEMASGRGSYPGVKTWVVGVNVKF</sequence>
<dbReference type="InterPro" id="IPR023996">
    <property type="entry name" value="TonB-dep_OMP_SusC/RagA"/>
</dbReference>
<dbReference type="Pfam" id="PF00593">
    <property type="entry name" value="TonB_dep_Rec_b-barrel"/>
    <property type="match status" value="1"/>
</dbReference>
<evidence type="ECO:0000256" key="9">
    <source>
        <dbReference type="RuleBase" id="RU003357"/>
    </source>
</evidence>
<dbReference type="NCBIfam" id="TIGR04057">
    <property type="entry name" value="SusC_RagA_signa"/>
    <property type="match status" value="1"/>
</dbReference>
<dbReference type="InterPro" id="IPR037066">
    <property type="entry name" value="Plug_dom_sf"/>
</dbReference>
<evidence type="ECO:0000256" key="5">
    <source>
        <dbReference type="ARBA" id="ARBA00023077"/>
    </source>
</evidence>
<dbReference type="Gene3D" id="2.40.170.20">
    <property type="entry name" value="TonB-dependent receptor, beta-barrel domain"/>
    <property type="match status" value="1"/>
</dbReference>
<dbReference type="InterPro" id="IPR000531">
    <property type="entry name" value="Beta-barrel_TonB"/>
</dbReference>
<dbReference type="Proteomes" id="UP000676386">
    <property type="component" value="Unassembled WGS sequence"/>
</dbReference>
<evidence type="ECO:0000256" key="6">
    <source>
        <dbReference type="ARBA" id="ARBA00023136"/>
    </source>
</evidence>
<dbReference type="InterPro" id="IPR008969">
    <property type="entry name" value="CarboxyPept-like_regulatory"/>
</dbReference>
<dbReference type="Gene3D" id="2.170.130.10">
    <property type="entry name" value="TonB-dependent receptor, plug domain"/>
    <property type="match status" value="1"/>
</dbReference>
<feature type="domain" description="TonB-dependent receptor plug" evidence="12">
    <location>
        <begin position="72"/>
        <end position="180"/>
    </location>
</feature>
<evidence type="ECO:0000313" key="13">
    <source>
        <dbReference type="EMBL" id="MBS0028518.1"/>
    </source>
</evidence>
<dbReference type="PROSITE" id="PS52016">
    <property type="entry name" value="TONB_DEPENDENT_REC_3"/>
    <property type="match status" value="1"/>
</dbReference>
<keyword evidence="6 8" id="KW-0472">Membrane</keyword>
<name>A0ABS5IZW7_9BACT</name>
<dbReference type="SUPFAM" id="SSF49464">
    <property type="entry name" value="Carboxypeptidase regulatory domain-like"/>
    <property type="match status" value="1"/>
</dbReference>
<proteinExistence type="inferred from homology"/>
<evidence type="ECO:0000256" key="3">
    <source>
        <dbReference type="ARBA" id="ARBA00022452"/>
    </source>
</evidence>
<dbReference type="EMBL" id="JAGTXB010000006">
    <property type="protein sequence ID" value="MBS0028518.1"/>
    <property type="molecule type" value="Genomic_DNA"/>
</dbReference>